<dbReference type="PANTHER" id="PTHR47784:SF5">
    <property type="entry name" value="STEROL UPTAKE CONTROL PROTEIN 2"/>
    <property type="match status" value="1"/>
</dbReference>
<dbReference type="SMART" id="SM00066">
    <property type="entry name" value="GAL4"/>
    <property type="match status" value="1"/>
</dbReference>
<dbReference type="InterPro" id="IPR001138">
    <property type="entry name" value="Zn2Cys6_DnaBD"/>
</dbReference>
<protein>
    <recommendedName>
        <fullName evidence="2">Zn(2)-C6 fungal-type domain-containing protein</fullName>
    </recommendedName>
</protein>
<dbReference type="PROSITE" id="PS50048">
    <property type="entry name" value="ZN2_CY6_FUNGAL_2"/>
    <property type="match status" value="1"/>
</dbReference>
<dbReference type="PROSITE" id="PS00463">
    <property type="entry name" value="ZN2_CY6_FUNGAL_1"/>
    <property type="match status" value="1"/>
</dbReference>
<feature type="domain" description="Zn(2)-C6 fungal-type" evidence="2">
    <location>
        <begin position="40"/>
        <end position="70"/>
    </location>
</feature>
<dbReference type="CDD" id="cd00067">
    <property type="entry name" value="GAL4"/>
    <property type="match status" value="1"/>
</dbReference>
<dbReference type="GO" id="GO:0008270">
    <property type="term" value="F:zinc ion binding"/>
    <property type="evidence" value="ECO:0007669"/>
    <property type="project" value="InterPro"/>
</dbReference>
<dbReference type="OrthoDB" id="3546279at2759"/>
<dbReference type="GO" id="GO:0001228">
    <property type="term" value="F:DNA-binding transcription activator activity, RNA polymerase II-specific"/>
    <property type="evidence" value="ECO:0007669"/>
    <property type="project" value="TreeGrafter"/>
</dbReference>
<comment type="caution">
    <text evidence="3">The sequence shown here is derived from an EMBL/GenBank/DDBJ whole genome shotgun (WGS) entry which is preliminary data.</text>
</comment>
<accession>A0A8H4RJF2</accession>
<organism evidence="3 4">
    <name type="scientific">Cudoniella acicularis</name>
    <dbReference type="NCBI Taxonomy" id="354080"/>
    <lineage>
        <taxon>Eukaryota</taxon>
        <taxon>Fungi</taxon>
        <taxon>Dikarya</taxon>
        <taxon>Ascomycota</taxon>
        <taxon>Pezizomycotina</taxon>
        <taxon>Leotiomycetes</taxon>
        <taxon>Helotiales</taxon>
        <taxon>Tricladiaceae</taxon>
        <taxon>Cudoniella</taxon>
    </lineage>
</organism>
<dbReference type="AlphaFoldDB" id="A0A8H4RJF2"/>
<dbReference type="EMBL" id="JAAMPI010000616">
    <property type="protein sequence ID" value="KAF4629871.1"/>
    <property type="molecule type" value="Genomic_DNA"/>
</dbReference>
<name>A0A8H4RJF2_9HELO</name>
<dbReference type="Gene3D" id="4.10.240.10">
    <property type="entry name" value="Zn(2)-C6 fungal-type DNA-binding domain"/>
    <property type="match status" value="1"/>
</dbReference>
<reference evidence="3 4" key="1">
    <citation type="submission" date="2020-03" db="EMBL/GenBank/DDBJ databases">
        <title>Draft Genome Sequence of Cudoniella acicularis.</title>
        <authorList>
            <person name="Buettner E."/>
            <person name="Kellner H."/>
        </authorList>
    </citation>
    <scope>NUCLEOTIDE SEQUENCE [LARGE SCALE GENOMIC DNA]</scope>
    <source>
        <strain evidence="3 4">DSM 108380</strain>
    </source>
</reference>
<dbReference type="Proteomes" id="UP000566819">
    <property type="component" value="Unassembled WGS sequence"/>
</dbReference>
<evidence type="ECO:0000313" key="4">
    <source>
        <dbReference type="Proteomes" id="UP000566819"/>
    </source>
</evidence>
<keyword evidence="1" id="KW-0539">Nucleus</keyword>
<dbReference type="PANTHER" id="PTHR47784">
    <property type="entry name" value="STEROL UPTAKE CONTROL PROTEIN 2"/>
    <property type="match status" value="1"/>
</dbReference>
<dbReference type="SUPFAM" id="SSF57701">
    <property type="entry name" value="Zn2/Cys6 DNA-binding domain"/>
    <property type="match status" value="1"/>
</dbReference>
<proteinExistence type="predicted"/>
<dbReference type="Pfam" id="PF00172">
    <property type="entry name" value="Zn_clus"/>
    <property type="match status" value="1"/>
</dbReference>
<evidence type="ECO:0000256" key="1">
    <source>
        <dbReference type="ARBA" id="ARBA00023242"/>
    </source>
</evidence>
<evidence type="ECO:0000313" key="3">
    <source>
        <dbReference type="EMBL" id="KAF4629871.1"/>
    </source>
</evidence>
<sequence length="235" mass="26755">MSDPNAEAKDATTFIGWEPGSDEVPRKHAPRLYHKKSRAGCQQCRSRRVKCNEVHPVCGNCERHQTTCIWGRDQSATRPDEPQIGASKEFDIRPKVRAPVTVAALEIPESRERRLTELHLLHHYQTATSYTLNKPDPKQVLWTVSIPHLAFKHDSLLYSIYTITALHLAHEEPHEPKHAENHQKYLALTLSLHRDDVATLRKENVDAATMTSALLRVYSLRGSPETIFRSIFSAN</sequence>
<evidence type="ECO:0000259" key="2">
    <source>
        <dbReference type="PROSITE" id="PS50048"/>
    </source>
</evidence>
<keyword evidence="4" id="KW-1185">Reference proteome</keyword>
<gene>
    <name evidence="3" type="ORF">G7Y89_g8266</name>
</gene>
<dbReference type="InterPro" id="IPR036864">
    <property type="entry name" value="Zn2-C6_fun-type_DNA-bd_sf"/>
</dbReference>
<dbReference type="InterPro" id="IPR053157">
    <property type="entry name" value="Sterol_Uptake_Regulator"/>
</dbReference>